<accession>A0AAX6BKE2</accession>
<proteinExistence type="predicted"/>
<organism evidence="1 2">
    <name type="scientific">Priestia megaterium</name>
    <name type="common">Bacillus megaterium</name>
    <dbReference type="NCBI Taxonomy" id="1404"/>
    <lineage>
        <taxon>Bacteria</taxon>
        <taxon>Bacillati</taxon>
        <taxon>Bacillota</taxon>
        <taxon>Bacilli</taxon>
        <taxon>Bacillales</taxon>
        <taxon>Bacillaceae</taxon>
        <taxon>Priestia</taxon>
    </lineage>
</organism>
<evidence type="ECO:0000313" key="2">
    <source>
        <dbReference type="Proteomes" id="UP001165240"/>
    </source>
</evidence>
<dbReference type="RefSeq" id="WP_155010102.1">
    <property type="nucleotide sequence ID" value="NZ_BSYK01000001.1"/>
</dbReference>
<dbReference type="Proteomes" id="UP001165240">
    <property type="component" value="Unassembled WGS sequence"/>
</dbReference>
<dbReference type="AlphaFoldDB" id="A0AAX6BKE2"/>
<evidence type="ECO:0000313" key="1">
    <source>
        <dbReference type="EMBL" id="GMG74194.1"/>
    </source>
</evidence>
<reference evidence="1" key="1">
    <citation type="journal article" date="2024" name="Appl Microbiol">
        <title>Effect of kuratsuki Bacillus and Priestia on Taste of Sake.</title>
        <authorList>
            <person name="Kobayashi K."/>
            <person name="Nishida H."/>
        </authorList>
    </citation>
    <scope>NUCLEOTIDE SEQUENCE</scope>
    <source>
        <strain evidence="1">B-12</strain>
    </source>
</reference>
<comment type="caution">
    <text evidence="1">The sequence shown here is derived from an EMBL/GenBank/DDBJ whole genome shotgun (WGS) entry which is preliminary data.</text>
</comment>
<dbReference type="EMBL" id="BSYK01000001">
    <property type="protein sequence ID" value="GMG74194.1"/>
    <property type="molecule type" value="Genomic_DNA"/>
</dbReference>
<gene>
    <name evidence="1" type="ORF">ShirakiTB12_26620</name>
</gene>
<name>A0AAX6BKE2_PRIMG</name>
<protein>
    <submittedName>
        <fullName evidence="1">DUF600 family protein</fullName>
    </submittedName>
</protein>
<sequence length="155" mass="18772">MKVFEDFFSELQTDMVVICLEYVENKADEIYIYCSYEPKMYVFDFFFKINEEVVHKHQLNEVKPELNGQDNLVYDVSRERQKAALKIGNDDLKLIHKKCEEFDRDMPTEMKLFYDVKKNSLKANYRYDLIYTNDDELLPDDIFDCWFEEVKESHL</sequence>